<keyword evidence="1" id="KW-0175">Coiled coil</keyword>
<comment type="caution">
    <text evidence="3">The sequence shown here is derived from an EMBL/GenBank/DDBJ whole genome shotgun (WGS) entry which is preliminary data.</text>
</comment>
<reference evidence="3" key="1">
    <citation type="submission" date="2016-10" db="EMBL/GenBank/DDBJ databases">
        <title>Sequence of Gallionella enrichment culture.</title>
        <authorList>
            <person name="Poehlein A."/>
            <person name="Muehling M."/>
            <person name="Daniel R."/>
        </authorList>
    </citation>
    <scope>NUCLEOTIDE SEQUENCE</scope>
</reference>
<feature type="domain" description="Hemerythrin-like" evidence="2">
    <location>
        <begin position="5"/>
        <end position="141"/>
    </location>
</feature>
<dbReference type="PANTHER" id="PTHR39966:SF1">
    <property type="entry name" value="HEMERYTHRIN-LIKE DOMAIN-CONTAINING PROTEIN"/>
    <property type="match status" value="1"/>
</dbReference>
<dbReference type="Pfam" id="PF01814">
    <property type="entry name" value="Hemerythrin"/>
    <property type="match status" value="1"/>
</dbReference>
<evidence type="ECO:0000313" key="3">
    <source>
        <dbReference type="EMBL" id="OIQ97260.1"/>
    </source>
</evidence>
<dbReference type="PANTHER" id="PTHR39966">
    <property type="entry name" value="BLL2471 PROTEIN-RELATED"/>
    <property type="match status" value="1"/>
</dbReference>
<dbReference type="EMBL" id="MLJW01000135">
    <property type="protein sequence ID" value="OIQ97260.1"/>
    <property type="molecule type" value="Genomic_DNA"/>
</dbReference>
<gene>
    <name evidence="3" type="ORF">GALL_206600</name>
</gene>
<dbReference type="GO" id="GO:0005886">
    <property type="term" value="C:plasma membrane"/>
    <property type="evidence" value="ECO:0007669"/>
    <property type="project" value="TreeGrafter"/>
</dbReference>
<evidence type="ECO:0000259" key="2">
    <source>
        <dbReference type="Pfam" id="PF01814"/>
    </source>
</evidence>
<protein>
    <recommendedName>
        <fullName evidence="2">Hemerythrin-like domain-containing protein</fullName>
    </recommendedName>
</protein>
<accession>A0A1J5RYX1</accession>
<organism evidence="3">
    <name type="scientific">mine drainage metagenome</name>
    <dbReference type="NCBI Taxonomy" id="410659"/>
    <lineage>
        <taxon>unclassified sequences</taxon>
        <taxon>metagenomes</taxon>
        <taxon>ecological metagenomes</taxon>
    </lineage>
</organism>
<name>A0A1J5RYX1_9ZZZZ</name>
<dbReference type="InterPro" id="IPR012312">
    <property type="entry name" value="Hemerythrin-like"/>
</dbReference>
<proteinExistence type="predicted"/>
<sequence>MLNTAITIIQDEHRSLFAVIHGLKYLVREARAHRGQPDFKLLWAMIYYIDAFPEKLHNPKENTYLFARIRARSHEADELLDELERQHLEVAQNVRALEQALGYYEAGKPDGLEVFAQAVEKFADETWAHMSKEEKVLMPLAKRILTPQDWTEIARAFGENGDPRFGADPDHEFRNLFTKIVNLAPPPIGVGPAKAA</sequence>
<dbReference type="AlphaFoldDB" id="A0A1J5RYX1"/>
<feature type="coiled-coil region" evidence="1">
    <location>
        <begin position="66"/>
        <end position="100"/>
    </location>
</feature>
<dbReference type="Gene3D" id="1.20.120.520">
    <property type="entry name" value="nmb1532 protein domain like"/>
    <property type="match status" value="1"/>
</dbReference>
<dbReference type="CDD" id="cd12108">
    <property type="entry name" value="Hr-like"/>
    <property type="match status" value="1"/>
</dbReference>
<evidence type="ECO:0000256" key="1">
    <source>
        <dbReference type="SAM" id="Coils"/>
    </source>
</evidence>